<dbReference type="Gene3D" id="2.60.120.620">
    <property type="entry name" value="q2cbj1_9rhob like domain"/>
    <property type="match status" value="1"/>
</dbReference>
<evidence type="ECO:0000313" key="3">
    <source>
        <dbReference type="Proteomes" id="UP000767446"/>
    </source>
</evidence>
<dbReference type="InterPro" id="IPR044862">
    <property type="entry name" value="Pro_4_hyd_alph_FE2OG_OXY"/>
</dbReference>
<evidence type="ECO:0000259" key="1">
    <source>
        <dbReference type="Pfam" id="PF13640"/>
    </source>
</evidence>
<name>A0A941GMJ9_9CHRO</name>
<dbReference type="EMBL" id="JADQBC010000013">
    <property type="protein sequence ID" value="MBR8826884.1"/>
    <property type="molecule type" value="Genomic_DNA"/>
</dbReference>
<dbReference type="Pfam" id="PF13640">
    <property type="entry name" value="2OG-FeII_Oxy_3"/>
    <property type="match status" value="1"/>
</dbReference>
<dbReference type="AlphaFoldDB" id="A0A941GMJ9"/>
<dbReference type="Proteomes" id="UP000767446">
    <property type="component" value="Unassembled WGS sequence"/>
</dbReference>
<reference evidence="2" key="1">
    <citation type="submission" date="2021-02" db="EMBL/GenBank/DDBJ databases">
        <title>Metagenome analyses of Stigonema ocellatum DSM 106950, Chlorogloea purpurea SAG 13.99 and Gomphosphaeria aponina DSM 107014.</title>
        <authorList>
            <person name="Marter P."/>
            <person name="Huang S."/>
        </authorList>
    </citation>
    <scope>NUCLEOTIDE SEQUENCE</scope>
    <source>
        <strain evidence="2">JP213</strain>
    </source>
</reference>
<comment type="caution">
    <text evidence="2">The sequence shown here is derived from an EMBL/GenBank/DDBJ whole genome shotgun (WGS) entry which is preliminary data.</text>
</comment>
<proteinExistence type="predicted"/>
<protein>
    <submittedName>
        <fullName evidence="2">2OG-Fe(II) oxygenase</fullName>
    </submittedName>
</protein>
<gene>
    <name evidence="2" type="ORF">DSM107014_03095</name>
</gene>
<evidence type="ECO:0000313" key="2">
    <source>
        <dbReference type="EMBL" id="MBR8826884.1"/>
    </source>
</evidence>
<sequence length="277" mass="31827">MNTSATLTFCLDPEYLNNLATKHREAYALGKPFPHIIMDNFLPASVLDQVLEEFPQPNSVNWQKFNAATEKKLASTSELQMGEATRFLLYQLNSSVFIQFLEKLTGIDGLLPDPHFIGGGLHQIVRGGYLKLHADFNRHITLPLDRRLNLLIYLNKDWEEEYGGHFEMWNRDMTRCEQKVLPIFNRCVIFSTTDFSYHGHPDPLTCPEGGTRKSLALYYYSNGRPPEEIGGSHTTLFRERPGENLKSEIWKVKAQTFARKLIPPLVTEILQNQKTKQ</sequence>
<accession>A0A941GMJ9</accession>
<feature type="domain" description="Prolyl 4-hydroxylase alpha subunit Fe(2+) 2OG dioxygenase" evidence="1">
    <location>
        <begin position="121"/>
        <end position="220"/>
    </location>
</feature>
<organism evidence="2 3">
    <name type="scientific">Gomphosphaeria aponina SAG 52.96 = DSM 107014</name>
    <dbReference type="NCBI Taxonomy" id="1521640"/>
    <lineage>
        <taxon>Bacteria</taxon>
        <taxon>Bacillati</taxon>
        <taxon>Cyanobacteriota</taxon>
        <taxon>Cyanophyceae</taxon>
        <taxon>Oscillatoriophycideae</taxon>
        <taxon>Chroococcales</taxon>
        <taxon>Gomphosphaeriaceae</taxon>
        <taxon>Gomphosphaeria</taxon>
    </lineage>
</organism>